<evidence type="ECO:0000256" key="2">
    <source>
        <dbReference type="ARBA" id="ARBA00022448"/>
    </source>
</evidence>
<reference evidence="12 13" key="1">
    <citation type="submission" date="2023-12" db="EMBL/GenBank/DDBJ databases">
        <title>Genomic sequences of Capnocytophaga and Parvimonas strains.</title>
        <authorList>
            <person name="Watt R.M."/>
            <person name="Wang M."/>
            <person name="Yang T."/>
            <person name="Tong W.M."/>
        </authorList>
    </citation>
    <scope>NUCLEOTIDE SEQUENCE [LARGE SCALE GENOMIC DNA]</scope>
    <source>
        <strain evidence="12 13">CCUG 13096</strain>
    </source>
</reference>
<feature type="transmembrane region" description="Helical" evidence="10">
    <location>
        <begin position="6"/>
        <end position="22"/>
    </location>
</feature>
<keyword evidence="10" id="KW-0050">Antiport</keyword>
<evidence type="ECO:0000256" key="5">
    <source>
        <dbReference type="ARBA" id="ARBA00022989"/>
    </source>
</evidence>
<keyword evidence="3 10" id="KW-1003">Cell membrane</keyword>
<feature type="domain" description="Cation/H+ exchanger transmembrane" evidence="11">
    <location>
        <begin position="12"/>
        <end position="411"/>
    </location>
</feature>
<dbReference type="InterPro" id="IPR004705">
    <property type="entry name" value="Cation/H_exchanger_CPA1_bac"/>
</dbReference>
<dbReference type="InterPro" id="IPR018422">
    <property type="entry name" value="Cation/H_exchanger_CPA1"/>
</dbReference>
<keyword evidence="4 10" id="KW-0812">Transmembrane</keyword>
<dbReference type="EMBL" id="JAYKBW010000015">
    <property type="protein sequence ID" value="MEB3076101.1"/>
    <property type="molecule type" value="Genomic_DNA"/>
</dbReference>
<keyword evidence="6 10" id="KW-0915">Sodium</keyword>
<comment type="function">
    <text evidence="10">Na(+)/H(+) antiporter that extrudes sodium in exchange for external protons.</text>
</comment>
<dbReference type="Gene3D" id="6.10.140.1330">
    <property type="match status" value="1"/>
</dbReference>
<gene>
    <name evidence="12" type="ORF">VJJ08_12455</name>
</gene>
<keyword evidence="13" id="KW-1185">Reference proteome</keyword>
<evidence type="ECO:0000256" key="6">
    <source>
        <dbReference type="ARBA" id="ARBA00023053"/>
    </source>
</evidence>
<sequence>MVAYFPYLLLLLITIVGLTMLANKLKIAYPILLVFGGLALSLMPKLPHIAIDPNWVLLIFLPPLLYADSWALSLKELWKWRRIIFSFAFIVVFITAAAVAWVANMVLPGFSLALGFLFGGVVGSTDVVSVSAILKFVKVPHRLSTILENESLLNDASSLIVFRFAALVVTTGQFVWYQMAGGFLWVVIGGVAVGLAVAYLLRLVHKLFPTDANMDIILTFISPYIMYMIANALEASGVLAVVAGGAYLNQFRNEIFPAATRNKAMAVWDNIVFILNGLAFSLIGLSLPEILSSIRQEGMELTTATYYGLLMAGVIIGVRILCAYGAVLITQIMKRFIPVADGRRYNNIRIPLILGWAGMRGVLSLAVALSIPLTLDDGSPFPHRHLILYMTFIVILVTLVVQGLTLPFLIKRVTFPNYDDHIPDAEAETFVRKELAGIALKYMDNHYKDEVAHSFLLQNQKDIWQFQLDTPQCSASPEVREKYIAILRCQREYLQQLNRNPRLNEQLLRSFERQIDLEEEKWENQTN</sequence>
<keyword evidence="7 10" id="KW-0406">Ion transport</keyword>
<evidence type="ECO:0000313" key="12">
    <source>
        <dbReference type="EMBL" id="MEB3076101.1"/>
    </source>
</evidence>
<protein>
    <submittedName>
        <fullName evidence="12">Na+/H+ antiporter</fullName>
    </submittedName>
</protein>
<keyword evidence="8 10" id="KW-0472">Membrane</keyword>
<evidence type="ECO:0000256" key="8">
    <source>
        <dbReference type="ARBA" id="ARBA00023136"/>
    </source>
</evidence>
<dbReference type="RefSeq" id="WP_323984158.1">
    <property type="nucleotide sequence ID" value="NZ_JAYKBW010000015.1"/>
</dbReference>
<feature type="transmembrane region" description="Helical" evidence="10">
    <location>
        <begin position="387"/>
        <end position="410"/>
    </location>
</feature>
<dbReference type="PANTHER" id="PTHR10110">
    <property type="entry name" value="SODIUM/HYDROGEN EXCHANGER"/>
    <property type="match status" value="1"/>
</dbReference>
<evidence type="ECO:0000256" key="9">
    <source>
        <dbReference type="ARBA" id="ARBA00023201"/>
    </source>
</evidence>
<feature type="transmembrane region" description="Helical" evidence="10">
    <location>
        <begin position="183"/>
        <end position="204"/>
    </location>
</feature>
<feature type="transmembrane region" description="Helical" evidence="10">
    <location>
        <begin position="307"/>
        <end position="329"/>
    </location>
</feature>
<feature type="transmembrane region" description="Helical" evidence="10">
    <location>
        <begin position="109"/>
        <end position="134"/>
    </location>
</feature>
<comment type="similarity">
    <text evidence="10">Belongs to the monovalent cation:proton antiporter 1 (CPA1) transporter (TC 2.A.36) family.</text>
</comment>
<feature type="transmembrane region" description="Helical" evidence="10">
    <location>
        <begin position="224"/>
        <end position="247"/>
    </location>
</feature>
<feature type="transmembrane region" description="Helical" evidence="10">
    <location>
        <begin position="84"/>
        <end position="103"/>
    </location>
</feature>
<feature type="transmembrane region" description="Helical" evidence="10">
    <location>
        <begin position="350"/>
        <end position="375"/>
    </location>
</feature>
<evidence type="ECO:0000256" key="7">
    <source>
        <dbReference type="ARBA" id="ARBA00023065"/>
    </source>
</evidence>
<organism evidence="12 13">
    <name type="scientific">Capnocytophaga gingivalis</name>
    <dbReference type="NCBI Taxonomy" id="1017"/>
    <lineage>
        <taxon>Bacteria</taxon>
        <taxon>Pseudomonadati</taxon>
        <taxon>Bacteroidota</taxon>
        <taxon>Flavobacteriia</taxon>
        <taxon>Flavobacteriales</taxon>
        <taxon>Flavobacteriaceae</taxon>
        <taxon>Capnocytophaga</taxon>
    </lineage>
</organism>
<keyword evidence="5 10" id="KW-1133">Transmembrane helix</keyword>
<evidence type="ECO:0000259" key="11">
    <source>
        <dbReference type="Pfam" id="PF00999"/>
    </source>
</evidence>
<proteinExistence type="inferred from homology"/>
<evidence type="ECO:0000256" key="3">
    <source>
        <dbReference type="ARBA" id="ARBA00022475"/>
    </source>
</evidence>
<dbReference type="Pfam" id="PF00999">
    <property type="entry name" value="Na_H_Exchanger"/>
    <property type="match status" value="1"/>
</dbReference>
<name>A0ABU5ZEY2_9FLAO</name>
<dbReference type="PANTHER" id="PTHR10110:SF86">
    <property type="entry name" value="SODIUM_HYDROGEN EXCHANGER 7"/>
    <property type="match status" value="1"/>
</dbReference>
<keyword evidence="2 10" id="KW-0813">Transport</keyword>
<keyword evidence="9 10" id="KW-0739">Sodium transport</keyword>
<feature type="transmembrane region" description="Helical" evidence="10">
    <location>
        <begin position="27"/>
        <end position="43"/>
    </location>
</feature>
<feature type="transmembrane region" description="Helical" evidence="10">
    <location>
        <begin position="267"/>
        <end position="287"/>
    </location>
</feature>
<dbReference type="Proteomes" id="UP001311730">
    <property type="component" value="Unassembled WGS sequence"/>
</dbReference>
<evidence type="ECO:0000256" key="4">
    <source>
        <dbReference type="ARBA" id="ARBA00022692"/>
    </source>
</evidence>
<comment type="subcellular location">
    <subcellularLocation>
        <location evidence="1 10">Cell membrane</location>
        <topology evidence="1 10">Multi-pass membrane protein</topology>
    </subcellularLocation>
</comment>
<feature type="transmembrane region" description="Helical" evidence="10">
    <location>
        <begin position="55"/>
        <end position="72"/>
    </location>
</feature>
<comment type="caution">
    <text evidence="12">The sequence shown here is derived from an EMBL/GenBank/DDBJ whole genome shotgun (WGS) entry which is preliminary data.</text>
</comment>
<accession>A0ABU5ZEY2</accession>
<evidence type="ECO:0000256" key="1">
    <source>
        <dbReference type="ARBA" id="ARBA00004651"/>
    </source>
</evidence>
<evidence type="ECO:0000313" key="13">
    <source>
        <dbReference type="Proteomes" id="UP001311730"/>
    </source>
</evidence>
<evidence type="ECO:0000256" key="10">
    <source>
        <dbReference type="RuleBase" id="RU366002"/>
    </source>
</evidence>
<dbReference type="NCBIfam" id="TIGR00831">
    <property type="entry name" value="a_cpa1"/>
    <property type="match status" value="1"/>
</dbReference>
<dbReference type="InterPro" id="IPR006153">
    <property type="entry name" value="Cation/H_exchanger_TM"/>
</dbReference>